<evidence type="ECO:0000256" key="7">
    <source>
        <dbReference type="ARBA" id="ARBA00022741"/>
    </source>
</evidence>
<dbReference type="NCBIfam" id="NF009554">
    <property type="entry name" value="PRK12999.1"/>
    <property type="match status" value="1"/>
</dbReference>
<feature type="domain" description="Lipoyl-binding" evidence="13">
    <location>
        <begin position="1181"/>
        <end position="1250"/>
    </location>
</feature>
<feature type="region of interest" description="Disordered" evidence="12">
    <location>
        <begin position="1"/>
        <end position="27"/>
    </location>
</feature>
<dbReference type="SUPFAM" id="SSF89000">
    <property type="entry name" value="post-HMGL domain-like"/>
    <property type="match status" value="1"/>
</dbReference>
<dbReference type="GO" id="GO:0004736">
    <property type="term" value="F:pyruvate carboxylase activity"/>
    <property type="evidence" value="ECO:0007669"/>
    <property type="project" value="UniProtKB-EC"/>
</dbReference>
<dbReference type="InterPro" id="IPR001882">
    <property type="entry name" value="Biotin_BS"/>
</dbReference>
<dbReference type="Pfam" id="PF00289">
    <property type="entry name" value="Biotin_carb_N"/>
    <property type="match status" value="1"/>
</dbReference>
<dbReference type="OrthoDB" id="196847at2759"/>
<dbReference type="Pfam" id="PF02786">
    <property type="entry name" value="CPSase_L_D2"/>
    <property type="match status" value="1"/>
</dbReference>
<dbReference type="PROSITE" id="PS00188">
    <property type="entry name" value="BIOTIN"/>
    <property type="match status" value="1"/>
</dbReference>
<dbReference type="HOGENOM" id="CLU_000395_0_1_1"/>
<dbReference type="FunFam" id="2.40.50.100:FF:000003">
    <property type="entry name" value="Acetyl-CoA carboxylase biotin carboxyl carrier protein"/>
    <property type="match status" value="1"/>
</dbReference>
<dbReference type="SUPFAM" id="SSF56059">
    <property type="entry name" value="Glutathione synthetase ATP-binding domain-like"/>
    <property type="match status" value="1"/>
</dbReference>
<dbReference type="PROSITE" id="PS50968">
    <property type="entry name" value="BIOTINYL_LIPOYL"/>
    <property type="match status" value="1"/>
</dbReference>
<dbReference type="InterPro" id="IPR005479">
    <property type="entry name" value="CPAse_ATP-bd"/>
</dbReference>
<dbReference type="InterPro" id="IPR011054">
    <property type="entry name" value="Rudment_hybrid_motif"/>
</dbReference>
<dbReference type="Gene3D" id="2.40.50.100">
    <property type="match status" value="1"/>
</dbReference>
<evidence type="ECO:0000256" key="5">
    <source>
        <dbReference type="ARBA" id="ARBA00022598"/>
    </source>
</evidence>
<dbReference type="Pfam" id="PF02785">
    <property type="entry name" value="Biotin_carb_C"/>
    <property type="match status" value="1"/>
</dbReference>
<dbReference type="InterPro" id="IPR005482">
    <property type="entry name" value="Biotin_COase_C"/>
</dbReference>
<dbReference type="Pfam" id="PF00364">
    <property type="entry name" value="Biotin_lipoyl"/>
    <property type="match status" value="1"/>
</dbReference>
<protein>
    <recommendedName>
        <fullName evidence="3">pyruvate carboxylase</fullName>
        <ecNumber evidence="3">6.4.1.1</ecNumber>
    </recommendedName>
</protein>
<evidence type="ECO:0000259" key="15">
    <source>
        <dbReference type="PROSITE" id="PS50979"/>
    </source>
</evidence>
<dbReference type="SUPFAM" id="SSF51569">
    <property type="entry name" value="Aldolase"/>
    <property type="match status" value="1"/>
</dbReference>
<dbReference type="InterPro" id="IPR000891">
    <property type="entry name" value="PYR_CT"/>
</dbReference>
<name>B7GBG1_PHATC</name>
<dbReference type="InterPro" id="IPR013785">
    <property type="entry name" value="Aldolase_TIM"/>
</dbReference>
<keyword evidence="8 11" id="KW-0067">ATP-binding</keyword>
<reference evidence="17 18" key="1">
    <citation type="journal article" date="2008" name="Nature">
        <title>The Phaeodactylum genome reveals the evolutionary history of diatom genomes.</title>
        <authorList>
            <person name="Bowler C."/>
            <person name="Allen A.E."/>
            <person name="Badger J.H."/>
            <person name="Grimwood J."/>
            <person name="Jabbari K."/>
            <person name="Kuo A."/>
            <person name="Maheswari U."/>
            <person name="Martens C."/>
            <person name="Maumus F."/>
            <person name="Otillar R.P."/>
            <person name="Rayko E."/>
            <person name="Salamov A."/>
            <person name="Vandepoele K."/>
            <person name="Beszteri B."/>
            <person name="Gruber A."/>
            <person name="Heijde M."/>
            <person name="Katinka M."/>
            <person name="Mock T."/>
            <person name="Valentin K."/>
            <person name="Verret F."/>
            <person name="Berges J.A."/>
            <person name="Brownlee C."/>
            <person name="Cadoret J.P."/>
            <person name="Chiovitti A."/>
            <person name="Choi C.J."/>
            <person name="Coesel S."/>
            <person name="De Martino A."/>
            <person name="Detter J.C."/>
            <person name="Durkin C."/>
            <person name="Falciatore A."/>
            <person name="Fournet J."/>
            <person name="Haruta M."/>
            <person name="Huysman M.J."/>
            <person name="Jenkins B.D."/>
            <person name="Jiroutova K."/>
            <person name="Jorgensen R.E."/>
            <person name="Joubert Y."/>
            <person name="Kaplan A."/>
            <person name="Kroger N."/>
            <person name="Kroth P.G."/>
            <person name="La Roche J."/>
            <person name="Lindquist E."/>
            <person name="Lommer M."/>
            <person name="Martin-Jezequel V."/>
            <person name="Lopez P.J."/>
            <person name="Lucas S."/>
            <person name="Mangogna M."/>
            <person name="McGinnis K."/>
            <person name="Medlin L.K."/>
            <person name="Montsant A."/>
            <person name="Oudot-Le Secq M.P."/>
            <person name="Napoli C."/>
            <person name="Obornik M."/>
            <person name="Parker M.S."/>
            <person name="Petit J.L."/>
            <person name="Porcel B.M."/>
            <person name="Poulsen N."/>
            <person name="Robison M."/>
            <person name="Rychlewski L."/>
            <person name="Rynearson T.A."/>
            <person name="Schmutz J."/>
            <person name="Shapiro H."/>
            <person name="Siaut M."/>
            <person name="Stanley M."/>
            <person name="Sussman M.R."/>
            <person name="Taylor A.R."/>
            <person name="Vardi A."/>
            <person name="von Dassow P."/>
            <person name="Vyverman W."/>
            <person name="Willis A."/>
            <person name="Wyrwicz L.S."/>
            <person name="Rokhsar D.S."/>
            <person name="Weissenbach J."/>
            <person name="Armbrust E.V."/>
            <person name="Green B.R."/>
            <person name="Van de Peer Y."/>
            <person name="Grigoriev I.V."/>
        </authorList>
    </citation>
    <scope>NUCLEOTIDE SEQUENCE [LARGE SCALE GENOMIC DNA]</scope>
    <source>
        <strain evidence="17 18">CCAP 1055/1</strain>
    </source>
</reference>
<evidence type="ECO:0000259" key="16">
    <source>
        <dbReference type="PROSITE" id="PS50991"/>
    </source>
</evidence>
<dbReference type="InterPro" id="IPR005930">
    <property type="entry name" value="Pyruv_COase"/>
</dbReference>
<keyword evidence="7 11" id="KW-0547">Nucleotide-binding</keyword>
<feature type="compositionally biased region" description="Low complexity" evidence="12">
    <location>
        <begin position="9"/>
        <end position="25"/>
    </location>
</feature>
<evidence type="ECO:0000313" key="17">
    <source>
        <dbReference type="EMBL" id="EEC44113.1"/>
    </source>
</evidence>
<comment type="pathway">
    <text evidence="2">Carbohydrate biosynthesis; gluconeogenesis.</text>
</comment>
<dbReference type="EC" id="6.4.1.1" evidence="3"/>
<evidence type="ECO:0000256" key="6">
    <source>
        <dbReference type="ARBA" id="ARBA00022723"/>
    </source>
</evidence>
<evidence type="ECO:0000256" key="12">
    <source>
        <dbReference type="SAM" id="MobiDB-lite"/>
    </source>
</evidence>
<evidence type="ECO:0000256" key="8">
    <source>
        <dbReference type="ARBA" id="ARBA00022840"/>
    </source>
</evidence>
<dbReference type="GeneID" id="7198165"/>
<dbReference type="Pfam" id="PF00682">
    <property type="entry name" value="HMGL-like"/>
    <property type="match status" value="1"/>
</dbReference>
<dbReference type="CDD" id="cd06850">
    <property type="entry name" value="biotinyl_domain"/>
    <property type="match status" value="1"/>
</dbReference>
<dbReference type="STRING" id="556484.B7GBG1"/>
<dbReference type="SMART" id="SM00878">
    <property type="entry name" value="Biotin_carb_C"/>
    <property type="match status" value="1"/>
</dbReference>
<dbReference type="PANTHER" id="PTHR43778:SF2">
    <property type="entry name" value="PYRUVATE CARBOXYLASE, MITOCHONDRIAL"/>
    <property type="match status" value="1"/>
</dbReference>
<dbReference type="eggNOG" id="KOG0369">
    <property type="taxonomic scope" value="Eukaryota"/>
</dbReference>
<keyword evidence="5 17" id="KW-0436">Ligase</keyword>
<evidence type="ECO:0000256" key="3">
    <source>
        <dbReference type="ARBA" id="ARBA00013057"/>
    </source>
</evidence>
<dbReference type="PANTHER" id="PTHR43778">
    <property type="entry name" value="PYRUVATE CARBOXYLASE"/>
    <property type="match status" value="1"/>
</dbReference>
<evidence type="ECO:0000256" key="1">
    <source>
        <dbReference type="ARBA" id="ARBA00001953"/>
    </source>
</evidence>
<evidence type="ECO:0000256" key="11">
    <source>
        <dbReference type="PROSITE-ProRule" id="PRU00409"/>
    </source>
</evidence>
<evidence type="ECO:0000259" key="14">
    <source>
        <dbReference type="PROSITE" id="PS50975"/>
    </source>
</evidence>
<keyword evidence="10" id="KW-0511">Multifunctional enzyme</keyword>
<comment type="cofactor">
    <cofactor evidence="1">
        <name>biotin</name>
        <dbReference type="ChEBI" id="CHEBI:57586"/>
    </cofactor>
</comment>
<dbReference type="InterPro" id="IPR011764">
    <property type="entry name" value="Biotin_carboxylation_dom"/>
</dbReference>
<dbReference type="GO" id="GO:0006094">
    <property type="term" value="P:gluconeogenesis"/>
    <property type="evidence" value="ECO:0007669"/>
    <property type="project" value="UniProtKB-UniPathway"/>
</dbReference>
<dbReference type="GO" id="GO:0005737">
    <property type="term" value="C:cytoplasm"/>
    <property type="evidence" value="ECO:0007669"/>
    <property type="project" value="TreeGrafter"/>
</dbReference>
<dbReference type="InParanoid" id="B7GBG1"/>
<keyword evidence="9" id="KW-0092">Biotin</keyword>
<feature type="domain" description="ATP-grasp" evidence="14">
    <location>
        <begin position="205"/>
        <end position="410"/>
    </location>
</feature>
<dbReference type="InterPro" id="IPR055268">
    <property type="entry name" value="PCB-like"/>
</dbReference>
<evidence type="ECO:0000259" key="13">
    <source>
        <dbReference type="PROSITE" id="PS50968"/>
    </source>
</evidence>
<dbReference type="Proteomes" id="UP000000759">
    <property type="component" value="Chromosome 23"/>
</dbReference>
<dbReference type="RefSeq" id="XP_002184364.1">
    <property type="nucleotide sequence ID" value="XM_002184328.1"/>
</dbReference>
<dbReference type="AlphaFoldDB" id="B7GBG1"/>
<dbReference type="Pfam" id="PF02436">
    <property type="entry name" value="PYC_OADA"/>
    <property type="match status" value="1"/>
</dbReference>
<dbReference type="NCBIfam" id="NF006761">
    <property type="entry name" value="PRK09282.1"/>
    <property type="match status" value="1"/>
</dbReference>
<dbReference type="Gene3D" id="3.20.20.70">
    <property type="entry name" value="Aldolase class I"/>
    <property type="match status" value="1"/>
</dbReference>
<dbReference type="EMBL" id="CM000625">
    <property type="protein sequence ID" value="EEC44113.1"/>
    <property type="molecule type" value="Genomic_DNA"/>
</dbReference>
<dbReference type="NCBIfam" id="TIGR01235">
    <property type="entry name" value="pyruv_carbox"/>
    <property type="match status" value="1"/>
</dbReference>
<evidence type="ECO:0000256" key="10">
    <source>
        <dbReference type="ARBA" id="ARBA00023268"/>
    </source>
</evidence>
<feature type="domain" description="Biotin carboxylation" evidence="15">
    <location>
        <begin position="89"/>
        <end position="544"/>
    </location>
</feature>
<dbReference type="PROSITE" id="PS00867">
    <property type="entry name" value="CPSASE_2"/>
    <property type="match status" value="1"/>
</dbReference>
<keyword evidence="18" id="KW-1185">Reference proteome</keyword>
<dbReference type="UniPathway" id="UPA00138"/>
<dbReference type="InterPro" id="IPR016185">
    <property type="entry name" value="PreATP-grasp_dom_sf"/>
</dbReference>
<keyword evidence="6" id="KW-0479">Metal-binding</keyword>
<dbReference type="InterPro" id="IPR005481">
    <property type="entry name" value="BC-like_N"/>
</dbReference>
<sequence>MYRTRVLRRATATTRTRGAGSGSLSPSRFRLSRWSTTFAAPPLACGLLSCAAGLSQQCHQPIGRGLHTFHTPDEQLPKSGGPVGVDTPPFTKLLAANRGEIATRINRAAAELGISTAGIYSYEDRFTQHRYKCDQAFELDTSKSPVAQYLDIDKIVDICVKNKVQAVHPGYGFLSENETFAKKLDNAGIIFVGPTVQNLQAFGDKTAARNMAIACNVPVVAGSHDAFATAKEASAWINDPANQCDYPVIVKALMGGGGRGIRIVPTEKDLNAMFQQASNEAASAFGDGRCFVEKYVEKPRHVEVQCLGDGTGNVIHLWDRDCSVQRRHQKVVELAPAEGLSEDGRNQILNDAVRLLQNANYRNAGTVEFLVDKNGKHYFMEVNPRVQVEHTVTEEITGVDIVQSQILIASGKTLPELNLTQESIPSPMGVAMQCRVTTEDPAQDFRPDTGTINVFRMPAGMGIRLDDGPGFPGARITPHYDSLLVKITAKARNRKEAAAKLIRALKEFRVRGVKTNKSFLLNVLKHPDFLEGVVDTGFIAANPHLLAPLREQDRAQKLLYYIANVVVNGTPKELGATGAPPSTVDPIIPVVEPNSGQQKKPSLKKIFDADGPDAFAKAVRNNKGLLITDTTWRDAHQSLLATRLRTKDMLNIAPATTVALANAYSLECWGGATFDVSLRFLRECPWERLSALREAVPDIPFQMLLRGANAVGYTSYPDNVVYEFCQMAKDTGMDVFRIFDSVNYIENMKLGIDAVGAAGGIVEAAVCYTGDVSNPNRGMYNLEYYLGFVRQLHGLGIHVLAIKDMAGLLKPEAGTMLVNAIRQEFPDLPIHVHTHDTAGTGVASMLACAKAGADAVDAAADAMSGTTSQPSLGALVASTQGTQWDTGLDLNQVQAVNDYWEEARGLYAPFESGQKTGSSDVYEHEMPGGQYTNLLFQSSQLGLTGQWSKVKKAYAAANRLLGDIIKVTPSSKVTGDLAQFLVANDLTEKEVIEKAETLSFPKSVVEYFQGYLGIPPFGFPEPLRTKVLKGQTIEGYEGLTCFEGRPGADLKPMDMEAVRSKLEEKWGGQADHGVRNVDILSHAMYPAVFDEYKEFKNVFGKLDFLDTRTFLTGMRVNQELRVEIEPGKQLVIKLDSVSEPDKDGLVTLQFELNGTLRTVQIQDKSVDSEKAVRPKAMAAVAGSVGAPMPGVVVETKVKKGDVVEQGDPLLSLSAMKMETTVSAPVSGTVVFFEVTAGDQVEAGDLLVEIEDE</sequence>
<feature type="domain" description="Pyruvate carboxyltransferase" evidence="16">
    <location>
        <begin position="625"/>
        <end position="894"/>
    </location>
</feature>
<keyword evidence="4" id="KW-0312">Gluconeogenesis</keyword>
<dbReference type="PaxDb" id="2850-Phatr30519"/>
<dbReference type="GO" id="GO:0046872">
    <property type="term" value="F:metal ion binding"/>
    <property type="evidence" value="ECO:0007669"/>
    <property type="project" value="UniProtKB-KW"/>
</dbReference>
<evidence type="ECO:0000256" key="4">
    <source>
        <dbReference type="ARBA" id="ARBA00022432"/>
    </source>
</evidence>
<dbReference type="PROSITE" id="PS50991">
    <property type="entry name" value="PYR_CT"/>
    <property type="match status" value="1"/>
</dbReference>
<reference evidence="18" key="2">
    <citation type="submission" date="2008-08" db="EMBL/GenBank/DDBJ databases">
        <authorList>
            <consortium name="Diatom Consortium"/>
            <person name="Grigoriev I."/>
            <person name="Grimwood J."/>
            <person name="Kuo A."/>
            <person name="Otillar R.P."/>
            <person name="Salamov A."/>
            <person name="Detter J.C."/>
            <person name="Lindquist E."/>
            <person name="Shapiro H."/>
            <person name="Lucas S."/>
            <person name="Glavina del Rio T."/>
            <person name="Pitluck S."/>
            <person name="Rokhsar D."/>
            <person name="Bowler C."/>
        </authorList>
    </citation>
    <scope>GENOME REANNOTATION</scope>
    <source>
        <strain evidence="18">CCAP 1055/1</strain>
    </source>
</reference>
<keyword evidence="17" id="KW-0670">Pyruvate</keyword>
<proteinExistence type="predicted"/>
<dbReference type="PROSITE" id="PS50979">
    <property type="entry name" value="BC"/>
    <property type="match status" value="1"/>
</dbReference>
<evidence type="ECO:0000313" key="18">
    <source>
        <dbReference type="Proteomes" id="UP000000759"/>
    </source>
</evidence>
<dbReference type="InterPro" id="IPR003379">
    <property type="entry name" value="Carboxylase_cons_dom"/>
</dbReference>
<dbReference type="InterPro" id="IPR000089">
    <property type="entry name" value="Biotin_lipoyl"/>
</dbReference>
<dbReference type="PROSITE" id="PS50975">
    <property type="entry name" value="ATP_GRASP"/>
    <property type="match status" value="1"/>
</dbReference>
<dbReference type="InterPro" id="IPR011761">
    <property type="entry name" value="ATP-grasp"/>
</dbReference>
<organism evidence="17 18">
    <name type="scientific">Phaeodactylum tricornutum (strain CCAP 1055/1)</name>
    <dbReference type="NCBI Taxonomy" id="556484"/>
    <lineage>
        <taxon>Eukaryota</taxon>
        <taxon>Sar</taxon>
        <taxon>Stramenopiles</taxon>
        <taxon>Ochrophyta</taxon>
        <taxon>Bacillariophyta</taxon>
        <taxon>Bacillariophyceae</taxon>
        <taxon>Bacillariophycidae</taxon>
        <taxon>Naviculales</taxon>
        <taxon>Phaeodactylaceae</taxon>
        <taxon>Phaeodactylum</taxon>
    </lineage>
</organism>
<dbReference type="SUPFAM" id="SSF52440">
    <property type="entry name" value="PreATP-grasp domain"/>
    <property type="match status" value="1"/>
</dbReference>
<evidence type="ECO:0000256" key="9">
    <source>
        <dbReference type="ARBA" id="ARBA00023267"/>
    </source>
</evidence>
<dbReference type="GO" id="GO:0005524">
    <property type="term" value="F:ATP binding"/>
    <property type="evidence" value="ECO:0007669"/>
    <property type="project" value="UniProtKB-UniRule"/>
</dbReference>
<dbReference type="InterPro" id="IPR011053">
    <property type="entry name" value="Single_hybrid_motif"/>
</dbReference>
<gene>
    <name evidence="17" type="primary">PYC1</name>
    <name evidence="17" type="ORF">PHATRDRAFT_30519</name>
</gene>
<dbReference type="CDD" id="cd07937">
    <property type="entry name" value="DRE_TIM_PC_TC_5S"/>
    <property type="match status" value="1"/>
</dbReference>
<dbReference type="FunFam" id="3.20.20.70:FF:000033">
    <property type="entry name" value="Pyruvate carboxylase"/>
    <property type="match status" value="1"/>
</dbReference>
<accession>B7GBG1</accession>
<dbReference type="KEGG" id="pti:PHATRDRAFT_30519"/>
<dbReference type="SUPFAM" id="SSF51246">
    <property type="entry name" value="Rudiment single hybrid motif"/>
    <property type="match status" value="1"/>
</dbReference>
<dbReference type="OMA" id="AEACICY"/>
<dbReference type="SUPFAM" id="SSF51230">
    <property type="entry name" value="Single hybrid motif"/>
    <property type="match status" value="1"/>
</dbReference>
<dbReference type="Gene3D" id="3.30.470.20">
    <property type="entry name" value="ATP-grasp fold, B domain"/>
    <property type="match status" value="1"/>
</dbReference>
<evidence type="ECO:0000256" key="2">
    <source>
        <dbReference type="ARBA" id="ARBA00004742"/>
    </source>
</evidence>